<dbReference type="RefSeq" id="WP_101817556.1">
    <property type="nucleotide sequence ID" value="NZ_PJZF01000017.1"/>
</dbReference>
<evidence type="ECO:0000313" key="2">
    <source>
        <dbReference type="Proteomes" id="UP000234240"/>
    </source>
</evidence>
<dbReference type="AlphaFoldDB" id="A0A2N5DZL8"/>
<organism evidence="1 2">
    <name type="scientific">Chimaeribacter californicus</name>
    <dbReference type="NCBI Taxonomy" id="2060067"/>
    <lineage>
        <taxon>Bacteria</taxon>
        <taxon>Pseudomonadati</taxon>
        <taxon>Pseudomonadota</taxon>
        <taxon>Gammaproteobacteria</taxon>
        <taxon>Enterobacterales</taxon>
        <taxon>Yersiniaceae</taxon>
        <taxon>Chimaeribacter</taxon>
    </lineage>
</organism>
<gene>
    <name evidence="1" type="ORF">CYR55_17020</name>
</gene>
<dbReference type="Proteomes" id="UP000234240">
    <property type="component" value="Unassembled WGS sequence"/>
</dbReference>
<sequence length="80" mass="9264">MSDSKYIRIEIFSADENTGKTYKIFTSPTEEKGEKRLEGSCAWQNTLPKNYSDEEVLQEAIQHLKSEGFTKDDIQDVTYH</sequence>
<keyword evidence="2" id="KW-1185">Reference proteome</keyword>
<dbReference type="OrthoDB" id="6505301at2"/>
<reference evidence="1 2" key="1">
    <citation type="submission" date="2017-12" db="EMBL/GenBank/DDBJ databases">
        <title>Characterization of six clinical isolates of Enterochimera gen. nov., a novel genus of the Yersiniaciae family and the three species Enterochimera arupensis sp. nov., Enterochimera coloradensis sp. nov, and Enterochimera californica sp. nov.</title>
        <authorList>
            <person name="Rossi A."/>
            <person name="Fisher M."/>
        </authorList>
    </citation>
    <scope>NUCLEOTIDE SEQUENCE [LARGE SCALE GENOMIC DNA]</scope>
    <source>
        <strain evidence="2">2015-Iso6</strain>
    </source>
</reference>
<evidence type="ECO:0000313" key="1">
    <source>
        <dbReference type="EMBL" id="PLR33288.1"/>
    </source>
</evidence>
<accession>A0A2N5DZL8</accession>
<protein>
    <submittedName>
        <fullName evidence="1">Uncharacterized protein</fullName>
    </submittedName>
</protein>
<proteinExistence type="predicted"/>
<comment type="caution">
    <text evidence="1">The sequence shown here is derived from an EMBL/GenBank/DDBJ whole genome shotgun (WGS) entry which is preliminary data.</text>
</comment>
<dbReference type="EMBL" id="PJZF01000017">
    <property type="protein sequence ID" value="PLR33288.1"/>
    <property type="molecule type" value="Genomic_DNA"/>
</dbReference>
<name>A0A2N5DZL8_9GAMM</name>